<organism evidence="2 3">
    <name type="scientific">Aphanomyces astaci</name>
    <name type="common">Crayfish plague agent</name>
    <dbReference type="NCBI Taxonomy" id="112090"/>
    <lineage>
        <taxon>Eukaryota</taxon>
        <taxon>Sar</taxon>
        <taxon>Stramenopiles</taxon>
        <taxon>Oomycota</taxon>
        <taxon>Saprolegniomycetes</taxon>
        <taxon>Saprolegniales</taxon>
        <taxon>Verrucalvaceae</taxon>
        <taxon>Aphanomyces</taxon>
    </lineage>
</organism>
<protein>
    <submittedName>
        <fullName evidence="2">Uncharacterized protein</fullName>
    </submittedName>
</protein>
<dbReference type="EMBL" id="QUTI01033951">
    <property type="protein sequence ID" value="RLO02281.1"/>
    <property type="molecule type" value="Genomic_DNA"/>
</dbReference>
<reference evidence="2 3" key="1">
    <citation type="journal article" date="2018" name="J. Invertebr. Pathol.">
        <title>New genotyping method for the causative agent of crayfish plague (Aphanomyces astaci) based on whole genome data.</title>
        <authorList>
            <person name="Minardi D."/>
            <person name="Studholme D.J."/>
            <person name="van der Giezen M."/>
            <person name="Pretto T."/>
            <person name="Oidtmann B."/>
        </authorList>
    </citation>
    <scope>NUCLEOTIDE SEQUENCE [LARGE SCALE GENOMIC DNA]</scope>
    <source>
        <strain evidence="2 3">KB13</strain>
    </source>
</reference>
<comment type="caution">
    <text evidence="2">The sequence shown here is derived from an EMBL/GenBank/DDBJ whole genome shotgun (WGS) entry which is preliminary data.</text>
</comment>
<evidence type="ECO:0000313" key="3">
    <source>
        <dbReference type="Proteomes" id="UP000275652"/>
    </source>
</evidence>
<gene>
    <name evidence="2" type="ORF">DYB28_005707</name>
</gene>
<feature type="non-terminal residue" evidence="2">
    <location>
        <position position="92"/>
    </location>
</feature>
<dbReference type="Proteomes" id="UP000275652">
    <property type="component" value="Unassembled WGS sequence"/>
</dbReference>
<feature type="coiled-coil region" evidence="1">
    <location>
        <begin position="56"/>
        <end position="83"/>
    </location>
</feature>
<proteinExistence type="predicted"/>
<dbReference type="AlphaFoldDB" id="A0A9X8DRL2"/>
<accession>A0A9X8DRL2</accession>
<keyword evidence="1" id="KW-0175">Coiled coil</keyword>
<evidence type="ECO:0000256" key="1">
    <source>
        <dbReference type="SAM" id="Coils"/>
    </source>
</evidence>
<name>A0A9X8DRL2_APHAT</name>
<sequence>MRADQHIDEIEALRREKRDLQLHNCELEVQIQDAAHSIEGFSAAIEKLEDGYKTKEETWKRQIADLQQECDGLARTNRQLQDKVAQGDHVKD</sequence>
<evidence type="ECO:0000313" key="2">
    <source>
        <dbReference type="EMBL" id="RLO02281.1"/>
    </source>
</evidence>